<dbReference type="KEGG" id="pswu:SY83_08355"/>
<dbReference type="STRING" id="1178515.SY83_08355"/>
<dbReference type="Proteomes" id="UP000076927">
    <property type="component" value="Chromosome"/>
</dbReference>
<dbReference type="PATRIC" id="fig|1178515.4.peg.1662"/>
<accession>A0A172THB8</accession>
<reference evidence="1 2" key="1">
    <citation type="submission" date="2015-01" db="EMBL/GenBank/DDBJ databases">
        <title>Paenibacillus swuensis/DY6/whole genome sequencing.</title>
        <authorList>
            <person name="Kim M.K."/>
            <person name="Srinivasan S."/>
            <person name="Lee J.-J."/>
        </authorList>
    </citation>
    <scope>NUCLEOTIDE SEQUENCE [LARGE SCALE GENOMIC DNA]</scope>
    <source>
        <strain evidence="1 2">DY6</strain>
    </source>
</reference>
<keyword evidence="2" id="KW-1185">Reference proteome</keyword>
<dbReference type="AlphaFoldDB" id="A0A172THB8"/>
<evidence type="ECO:0000313" key="1">
    <source>
        <dbReference type="EMBL" id="ANE46284.1"/>
    </source>
</evidence>
<sequence>MSFCCGASMIGTKGTLKQMRTHIHNVPLLFCPVCHKIEVHYMAENEYEILSEYAIGDGAPEVDFDDYIDPKADHELYENCVNHEQEDPLEVVRNQIDMALDLLSVAKSLQDTEWESQLKERLGTLSSRRAKLRNKKKMGGLR</sequence>
<proteinExistence type="predicted"/>
<dbReference type="RefSeq" id="WP_068605821.1">
    <property type="nucleotide sequence ID" value="NZ_CP011388.1"/>
</dbReference>
<evidence type="ECO:0000313" key="2">
    <source>
        <dbReference type="Proteomes" id="UP000076927"/>
    </source>
</evidence>
<protein>
    <submittedName>
        <fullName evidence="1">Membrane protein</fullName>
    </submittedName>
</protein>
<gene>
    <name evidence="1" type="ORF">SY83_08355</name>
</gene>
<name>A0A172THB8_9BACL</name>
<dbReference type="EMBL" id="CP011388">
    <property type="protein sequence ID" value="ANE46284.1"/>
    <property type="molecule type" value="Genomic_DNA"/>
</dbReference>
<organism evidence="1 2">
    <name type="scientific">Paenibacillus swuensis</name>
    <dbReference type="NCBI Taxonomy" id="1178515"/>
    <lineage>
        <taxon>Bacteria</taxon>
        <taxon>Bacillati</taxon>
        <taxon>Bacillota</taxon>
        <taxon>Bacilli</taxon>
        <taxon>Bacillales</taxon>
        <taxon>Paenibacillaceae</taxon>
        <taxon>Paenibacillus</taxon>
    </lineage>
</organism>
<dbReference type="OrthoDB" id="2381339at2"/>